<dbReference type="EMBL" id="JAJAGO010000009">
    <property type="protein sequence ID" value="MCT2592170.1"/>
    <property type="molecule type" value="Genomic_DNA"/>
</dbReference>
<keyword evidence="2" id="KW-1185">Reference proteome</keyword>
<name>A0ABT2JW94_9ACTN</name>
<dbReference type="Proteomes" id="UP001156389">
    <property type="component" value="Unassembled WGS sequence"/>
</dbReference>
<accession>A0ABT2JW94</accession>
<reference evidence="1 2" key="1">
    <citation type="submission" date="2021-10" db="EMBL/GenBank/DDBJ databases">
        <title>Streptomyces gossypii sp. nov., isolated from soil collected from cotton field.</title>
        <authorList>
            <person name="Ge X."/>
            <person name="Chen X."/>
            <person name="Liu W."/>
        </authorList>
    </citation>
    <scope>NUCLEOTIDE SEQUENCE [LARGE SCALE GENOMIC DNA]</scope>
    <source>
        <strain evidence="1 2">N2-109</strain>
    </source>
</reference>
<gene>
    <name evidence="1" type="ORF">LHJ74_20055</name>
</gene>
<sequence>MSEVEVLYDKHVTLIGSGGSTDARLLGSQLPGTRYHYEYMVSVTRDERVLRGSSWNFYSALVMIRRELEADGLRPAVMGALVNVHPSRMALDMGGGMRAYYWESSPRPRTVDIFDEVPPAEYFRLASVEEQRAWFELRMSEGNAT</sequence>
<proteinExistence type="predicted"/>
<comment type="caution">
    <text evidence="1">The sequence shown here is derived from an EMBL/GenBank/DDBJ whole genome shotgun (WGS) entry which is preliminary data.</text>
</comment>
<organism evidence="1 2">
    <name type="scientific">Streptomyces gossypii</name>
    <dbReference type="NCBI Taxonomy" id="2883101"/>
    <lineage>
        <taxon>Bacteria</taxon>
        <taxon>Bacillati</taxon>
        <taxon>Actinomycetota</taxon>
        <taxon>Actinomycetes</taxon>
        <taxon>Kitasatosporales</taxon>
        <taxon>Streptomycetaceae</taxon>
        <taxon>Streptomyces</taxon>
    </lineage>
</organism>
<evidence type="ECO:0000313" key="1">
    <source>
        <dbReference type="EMBL" id="MCT2592170.1"/>
    </source>
</evidence>
<evidence type="ECO:0000313" key="2">
    <source>
        <dbReference type="Proteomes" id="UP001156389"/>
    </source>
</evidence>
<protein>
    <submittedName>
        <fullName evidence="1">Uncharacterized protein</fullName>
    </submittedName>
</protein>
<dbReference type="RefSeq" id="WP_260219500.1">
    <property type="nucleotide sequence ID" value="NZ_JAJAGO010000009.1"/>
</dbReference>